<reference evidence="1" key="2">
    <citation type="submission" date="2020-11" db="EMBL/GenBank/DDBJ databases">
        <authorList>
            <person name="McCartney M.A."/>
            <person name="Auch B."/>
            <person name="Kono T."/>
            <person name="Mallez S."/>
            <person name="Becker A."/>
            <person name="Gohl D.M."/>
            <person name="Silverstein K.A.T."/>
            <person name="Koren S."/>
            <person name="Bechman K.B."/>
            <person name="Herman A."/>
            <person name="Abrahante J.E."/>
            <person name="Garbe J."/>
        </authorList>
    </citation>
    <scope>NUCLEOTIDE SEQUENCE</scope>
    <source>
        <strain evidence="1">Duluth1</strain>
        <tissue evidence="1">Whole animal</tissue>
    </source>
</reference>
<dbReference type="Proteomes" id="UP000828390">
    <property type="component" value="Unassembled WGS sequence"/>
</dbReference>
<keyword evidence="2" id="KW-1185">Reference proteome</keyword>
<gene>
    <name evidence="1" type="ORF">DPMN_126889</name>
</gene>
<dbReference type="EMBL" id="JAIWYP010000005">
    <property type="protein sequence ID" value="KAH3825027.1"/>
    <property type="molecule type" value="Genomic_DNA"/>
</dbReference>
<organism evidence="1 2">
    <name type="scientific">Dreissena polymorpha</name>
    <name type="common">Zebra mussel</name>
    <name type="synonym">Mytilus polymorpha</name>
    <dbReference type="NCBI Taxonomy" id="45954"/>
    <lineage>
        <taxon>Eukaryota</taxon>
        <taxon>Metazoa</taxon>
        <taxon>Spiralia</taxon>
        <taxon>Lophotrochozoa</taxon>
        <taxon>Mollusca</taxon>
        <taxon>Bivalvia</taxon>
        <taxon>Autobranchia</taxon>
        <taxon>Heteroconchia</taxon>
        <taxon>Euheterodonta</taxon>
        <taxon>Imparidentia</taxon>
        <taxon>Neoheterodontei</taxon>
        <taxon>Myida</taxon>
        <taxon>Dreissenoidea</taxon>
        <taxon>Dreissenidae</taxon>
        <taxon>Dreissena</taxon>
    </lineage>
</organism>
<evidence type="ECO:0000313" key="1">
    <source>
        <dbReference type="EMBL" id="KAH3825027.1"/>
    </source>
</evidence>
<accession>A0A9D4GY61</accession>
<dbReference type="AlphaFoldDB" id="A0A9D4GY61"/>
<protein>
    <submittedName>
        <fullName evidence="1">Uncharacterized protein</fullName>
    </submittedName>
</protein>
<comment type="caution">
    <text evidence="1">The sequence shown here is derived from an EMBL/GenBank/DDBJ whole genome shotgun (WGS) entry which is preliminary data.</text>
</comment>
<proteinExistence type="predicted"/>
<reference evidence="1" key="1">
    <citation type="journal article" date="2019" name="bioRxiv">
        <title>The Genome of the Zebra Mussel, Dreissena polymorpha: A Resource for Invasive Species Research.</title>
        <authorList>
            <person name="McCartney M.A."/>
            <person name="Auch B."/>
            <person name="Kono T."/>
            <person name="Mallez S."/>
            <person name="Zhang Y."/>
            <person name="Obille A."/>
            <person name="Becker A."/>
            <person name="Abrahante J.E."/>
            <person name="Garbe J."/>
            <person name="Badalamenti J.P."/>
            <person name="Herman A."/>
            <person name="Mangelson H."/>
            <person name="Liachko I."/>
            <person name="Sullivan S."/>
            <person name="Sone E.D."/>
            <person name="Koren S."/>
            <person name="Silverstein K.A.T."/>
            <person name="Beckman K.B."/>
            <person name="Gohl D.M."/>
        </authorList>
    </citation>
    <scope>NUCLEOTIDE SEQUENCE</scope>
    <source>
        <strain evidence="1">Duluth1</strain>
        <tissue evidence="1">Whole animal</tissue>
    </source>
</reference>
<sequence length="68" mass="7721">MMLSSSRFVMDQHDSLELSKTAGLASWILKENAGRSKTYQDRHGATRFTCRIGPYMNRVDPASVWDKA</sequence>
<name>A0A9D4GY61_DREPO</name>
<evidence type="ECO:0000313" key="2">
    <source>
        <dbReference type="Proteomes" id="UP000828390"/>
    </source>
</evidence>